<dbReference type="PANTHER" id="PTHR12526:SF630">
    <property type="entry name" value="GLYCOSYLTRANSFERASE"/>
    <property type="match status" value="1"/>
</dbReference>
<comment type="caution">
    <text evidence="3">The sequence shown here is derived from an EMBL/GenBank/DDBJ whole genome shotgun (WGS) entry which is preliminary data.</text>
</comment>
<dbReference type="Pfam" id="PF00534">
    <property type="entry name" value="Glycos_transf_1"/>
    <property type="match status" value="1"/>
</dbReference>
<dbReference type="Pfam" id="PF13477">
    <property type="entry name" value="Glyco_trans_4_2"/>
    <property type="match status" value="1"/>
</dbReference>
<dbReference type="EMBL" id="JAAEEH010000055">
    <property type="protein sequence ID" value="NDL68714.1"/>
    <property type="molecule type" value="Genomic_DNA"/>
</dbReference>
<reference evidence="3 4" key="1">
    <citation type="submission" date="2020-01" db="EMBL/GenBank/DDBJ databases">
        <title>Anaeroalcalibacter tamaniensis gen. nov., sp. nov., moderately halophilic strictly anaerobic fermenter bacterium from mud volcano of Taman peninsula.</title>
        <authorList>
            <person name="Frolova A."/>
            <person name="Merkel A.Y."/>
            <person name="Slobodkin A.I."/>
        </authorList>
    </citation>
    <scope>NUCLEOTIDE SEQUENCE [LARGE SCALE GENOMIC DNA]</scope>
    <source>
        <strain evidence="3 4">F-3ap</strain>
    </source>
</reference>
<evidence type="ECO:0000259" key="1">
    <source>
        <dbReference type="Pfam" id="PF00534"/>
    </source>
</evidence>
<dbReference type="SUPFAM" id="SSF53756">
    <property type="entry name" value="UDP-Glycosyltransferase/glycogen phosphorylase"/>
    <property type="match status" value="1"/>
</dbReference>
<dbReference type="Proteomes" id="UP000461585">
    <property type="component" value="Unassembled WGS sequence"/>
</dbReference>
<keyword evidence="3" id="KW-0808">Transferase</keyword>
<accession>A0A7X5KP57</accession>
<sequence length="373" mass="43040">MKKVLFVATVVKLHIMVFHIPYLEWFKKNGYEVHVAARNDYENKEECNVPFCDKLFDLPFERSPIKKNNFYVYKELKNIIDINEYEIIHCHTPMGGAIGRLAARSARKSGTKVIYTAHGFHFYKGAPLINWLIYYPVEKWLARYTDTLITINKEDYERAKSKFRAKRVLYIPGVGIDLEKFNTVELDRDLKRSELGLPKDALVVLSVGELNKNKNHEVIIRAIAKINNTNIHYIICGQGKLDEHLWNLSIELGLENQVHLLGFRKDIPEICMISELFAFPSYREGLSVALMEAMANGLPVVCSNIRGNSDLTESGKGGYLVEPDNVEGFAKHIKELIEDSRLRSELGRFNHKKIENYSIENVLKEMEKIYKDL</sequence>
<evidence type="ECO:0000313" key="3">
    <source>
        <dbReference type="EMBL" id="NDL68714.1"/>
    </source>
</evidence>
<dbReference type="GO" id="GO:0016757">
    <property type="term" value="F:glycosyltransferase activity"/>
    <property type="evidence" value="ECO:0007669"/>
    <property type="project" value="InterPro"/>
</dbReference>
<dbReference type="PANTHER" id="PTHR12526">
    <property type="entry name" value="GLYCOSYLTRANSFERASE"/>
    <property type="match status" value="1"/>
</dbReference>
<dbReference type="CDD" id="cd03808">
    <property type="entry name" value="GT4_CapM-like"/>
    <property type="match status" value="1"/>
</dbReference>
<dbReference type="RefSeq" id="WP_162371435.1">
    <property type="nucleotide sequence ID" value="NZ_JAAEEH010000055.1"/>
</dbReference>
<name>A0A7X5KP57_9FIRM</name>
<gene>
    <name evidence="3" type="ORF">GXN74_13295</name>
</gene>
<dbReference type="InterPro" id="IPR028098">
    <property type="entry name" value="Glyco_trans_4-like_N"/>
</dbReference>
<evidence type="ECO:0000313" key="4">
    <source>
        <dbReference type="Proteomes" id="UP000461585"/>
    </source>
</evidence>
<feature type="domain" description="Glycosyltransferase subfamily 4-like N-terminal" evidence="2">
    <location>
        <begin position="3"/>
        <end position="152"/>
    </location>
</feature>
<dbReference type="AlphaFoldDB" id="A0A7X5KP57"/>
<evidence type="ECO:0000259" key="2">
    <source>
        <dbReference type="Pfam" id="PF13477"/>
    </source>
</evidence>
<feature type="domain" description="Glycosyl transferase family 1" evidence="1">
    <location>
        <begin position="187"/>
        <end position="349"/>
    </location>
</feature>
<dbReference type="InterPro" id="IPR001296">
    <property type="entry name" value="Glyco_trans_1"/>
</dbReference>
<organism evidence="3 4">
    <name type="scientific">Anaerotalea alkaliphila</name>
    <dbReference type="NCBI Taxonomy" id="2662126"/>
    <lineage>
        <taxon>Bacteria</taxon>
        <taxon>Bacillati</taxon>
        <taxon>Bacillota</taxon>
        <taxon>Clostridia</taxon>
        <taxon>Eubacteriales</taxon>
        <taxon>Anaerotalea</taxon>
    </lineage>
</organism>
<keyword evidence="4" id="KW-1185">Reference proteome</keyword>
<protein>
    <submittedName>
        <fullName evidence="3">Glycosyltransferase family 4 protein</fullName>
    </submittedName>
</protein>
<dbReference type="Gene3D" id="3.40.50.2000">
    <property type="entry name" value="Glycogen Phosphorylase B"/>
    <property type="match status" value="2"/>
</dbReference>
<proteinExistence type="predicted"/>